<dbReference type="RefSeq" id="WP_203819529.1">
    <property type="nucleotide sequence ID" value="NZ_BAAABP010000052.1"/>
</dbReference>
<sequence>MTDDENWSYAGSRTVLGAVQRGLGRAVFRVASKPGGTELVLRCVVQDYRWDRQVDERAVYLARLVRQTKVLVTVLLSLLDEHPVDNGENTFDNALSTRSVLGRGDVPEAIDGLRAYVGAGPRWVEVLEQVAGDWPRELWDDLLPVAQARLADSADDVVGNGAPWKDWATVDDRIAAVINSRRGPSCPRPLRSAPTDDLLAAVATDNVGRQDTALRELNRRGPQPGLLPMLDALAVDDLYFPVGRAVTLLGAQALPVARLWASVPGHPMRWSGYRALAAHGDDSDVPALLAGWDWLDSRPDDLCGYDELATGLAHIGGDSVRAVVPRLRRLWGSPHTYERAAYLRALLVLDLERVHLPLAEGLWDCEADVRQLAAEMAPLEPEVEARLAVLRDDKMETTQVRAAARARLG</sequence>
<dbReference type="AlphaFoldDB" id="A0A919J350"/>
<evidence type="ECO:0000313" key="1">
    <source>
        <dbReference type="EMBL" id="GIE13073.1"/>
    </source>
</evidence>
<name>A0A919J350_9ACTN</name>
<evidence type="ECO:0000313" key="2">
    <source>
        <dbReference type="Proteomes" id="UP000598174"/>
    </source>
</evidence>
<accession>A0A919J350</accession>
<reference evidence="1" key="1">
    <citation type="submission" date="2021-01" db="EMBL/GenBank/DDBJ databases">
        <title>Whole genome shotgun sequence of Actinoplanes ferrugineus NBRC 15555.</title>
        <authorList>
            <person name="Komaki H."/>
            <person name="Tamura T."/>
        </authorList>
    </citation>
    <scope>NUCLEOTIDE SEQUENCE</scope>
    <source>
        <strain evidence="1">NBRC 15555</strain>
    </source>
</reference>
<protein>
    <recommendedName>
        <fullName evidence="3">HEAT repeat domain-containing protein</fullName>
    </recommendedName>
</protein>
<proteinExistence type="predicted"/>
<dbReference type="EMBL" id="BOMM01000047">
    <property type="protein sequence ID" value="GIE13073.1"/>
    <property type="molecule type" value="Genomic_DNA"/>
</dbReference>
<evidence type="ECO:0008006" key="3">
    <source>
        <dbReference type="Google" id="ProtNLM"/>
    </source>
</evidence>
<organism evidence="1 2">
    <name type="scientific">Paractinoplanes ferrugineus</name>
    <dbReference type="NCBI Taxonomy" id="113564"/>
    <lineage>
        <taxon>Bacteria</taxon>
        <taxon>Bacillati</taxon>
        <taxon>Actinomycetota</taxon>
        <taxon>Actinomycetes</taxon>
        <taxon>Micromonosporales</taxon>
        <taxon>Micromonosporaceae</taxon>
        <taxon>Paractinoplanes</taxon>
    </lineage>
</organism>
<keyword evidence="2" id="KW-1185">Reference proteome</keyword>
<gene>
    <name evidence="1" type="ORF">Afe05nite_49130</name>
</gene>
<dbReference type="Proteomes" id="UP000598174">
    <property type="component" value="Unassembled WGS sequence"/>
</dbReference>
<comment type="caution">
    <text evidence="1">The sequence shown here is derived from an EMBL/GenBank/DDBJ whole genome shotgun (WGS) entry which is preliminary data.</text>
</comment>